<evidence type="ECO:0000313" key="4">
    <source>
        <dbReference type="Proteomes" id="UP000001312"/>
    </source>
</evidence>
<gene>
    <name evidence="3" type="ORF">SS1G_03283</name>
</gene>
<dbReference type="Proteomes" id="UP000001312">
    <property type="component" value="Unassembled WGS sequence"/>
</dbReference>
<evidence type="ECO:0000313" key="3">
    <source>
        <dbReference type="EMBL" id="EDO00809.1"/>
    </source>
</evidence>
<evidence type="ECO:0000256" key="2">
    <source>
        <dbReference type="SAM" id="Phobius"/>
    </source>
</evidence>
<keyword evidence="4" id="KW-1185">Reference proteome</keyword>
<name>A7ED93_SCLS1</name>
<sequence>MDHADKVGKAIREESEERERKGSVLRVKGVAVLVWVFGLSIGWFSPVLLDLLELGVLDTGMGMRYRDR</sequence>
<proteinExistence type="predicted"/>
<dbReference type="KEGG" id="ssl:SS1G_03283"/>
<dbReference type="GeneID" id="5491515"/>
<keyword evidence="2" id="KW-0812">Transmembrane</keyword>
<dbReference type="HOGENOM" id="CLU_2795491_0_0_1"/>
<feature type="region of interest" description="Disordered" evidence="1">
    <location>
        <begin position="1"/>
        <end position="22"/>
    </location>
</feature>
<dbReference type="RefSeq" id="XP_001595194.1">
    <property type="nucleotide sequence ID" value="XM_001595144.1"/>
</dbReference>
<dbReference type="EMBL" id="CH476624">
    <property type="protein sequence ID" value="EDO00809.1"/>
    <property type="molecule type" value="Genomic_DNA"/>
</dbReference>
<keyword evidence="2" id="KW-1133">Transmembrane helix</keyword>
<reference evidence="4" key="1">
    <citation type="journal article" date="2011" name="PLoS Genet.">
        <title>Genomic analysis of the necrotrophic fungal pathogens Sclerotinia sclerotiorum and Botrytis cinerea.</title>
        <authorList>
            <person name="Amselem J."/>
            <person name="Cuomo C.A."/>
            <person name="van Kan J.A."/>
            <person name="Viaud M."/>
            <person name="Benito E.P."/>
            <person name="Couloux A."/>
            <person name="Coutinho P.M."/>
            <person name="de Vries R.P."/>
            <person name="Dyer P.S."/>
            <person name="Fillinger S."/>
            <person name="Fournier E."/>
            <person name="Gout L."/>
            <person name="Hahn M."/>
            <person name="Kohn L."/>
            <person name="Lapalu N."/>
            <person name="Plummer K.M."/>
            <person name="Pradier J.M."/>
            <person name="Quevillon E."/>
            <person name="Sharon A."/>
            <person name="Simon A."/>
            <person name="ten Have A."/>
            <person name="Tudzynski B."/>
            <person name="Tudzynski P."/>
            <person name="Wincker P."/>
            <person name="Andrew M."/>
            <person name="Anthouard V."/>
            <person name="Beever R.E."/>
            <person name="Beffa R."/>
            <person name="Benoit I."/>
            <person name="Bouzid O."/>
            <person name="Brault B."/>
            <person name="Chen Z."/>
            <person name="Choquer M."/>
            <person name="Collemare J."/>
            <person name="Cotton P."/>
            <person name="Danchin E.G."/>
            <person name="Da Silva C."/>
            <person name="Gautier A."/>
            <person name="Giraud C."/>
            <person name="Giraud T."/>
            <person name="Gonzalez C."/>
            <person name="Grossetete S."/>
            <person name="Guldener U."/>
            <person name="Henrissat B."/>
            <person name="Howlett B.J."/>
            <person name="Kodira C."/>
            <person name="Kretschmer M."/>
            <person name="Lappartient A."/>
            <person name="Leroch M."/>
            <person name="Levis C."/>
            <person name="Mauceli E."/>
            <person name="Neuveglise C."/>
            <person name="Oeser B."/>
            <person name="Pearson M."/>
            <person name="Poulain J."/>
            <person name="Poussereau N."/>
            <person name="Quesneville H."/>
            <person name="Rascle C."/>
            <person name="Schumacher J."/>
            <person name="Segurens B."/>
            <person name="Sexton A."/>
            <person name="Silva E."/>
            <person name="Sirven C."/>
            <person name="Soanes D.M."/>
            <person name="Talbot N.J."/>
            <person name="Templeton M."/>
            <person name="Yandava C."/>
            <person name="Yarden O."/>
            <person name="Zeng Q."/>
            <person name="Rollins J.A."/>
            <person name="Lebrun M.H."/>
            <person name="Dickman M."/>
        </authorList>
    </citation>
    <scope>NUCLEOTIDE SEQUENCE [LARGE SCALE GENOMIC DNA]</scope>
    <source>
        <strain evidence="4">ATCC 18683 / 1980 / Ss-1</strain>
    </source>
</reference>
<dbReference type="AlphaFoldDB" id="A7ED93"/>
<protein>
    <submittedName>
        <fullName evidence="3">Uncharacterized protein</fullName>
    </submittedName>
</protein>
<feature type="transmembrane region" description="Helical" evidence="2">
    <location>
        <begin position="30"/>
        <end position="49"/>
    </location>
</feature>
<keyword evidence="2" id="KW-0472">Membrane</keyword>
<evidence type="ECO:0000256" key="1">
    <source>
        <dbReference type="SAM" id="MobiDB-lite"/>
    </source>
</evidence>
<dbReference type="InParanoid" id="A7ED93"/>
<accession>A7ED93</accession>
<organism evidence="3 4">
    <name type="scientific">Sclerotinia sclerotiorum (strain ATCC 18683 / 1980 / Ss-1)</name>
    <name type="common">White mold</name>
    <name type="synonym">Whetzelinia sclerotiorum</name>
    <dbReference type="NCBI Taxonomy" id="665079"/>
    <lineage>
        <taxon>Eukaryota</taxon>
        <taxon>Fungi</taxon>
        <taxon>Dikarya</taxon>
        <taxon>Ascomycota</taxon>
        <taxon>Pezizomycotina</taxon>
        <taxon>Leotiomycetes</taxon>
        <taxon>Helotiales</taxon>
        <taxon>Sclerotiniaceae</taxon>
        <taxon>Sclerotinia</taxon>
    </lineage>
</organism>